<feature type="transmembrane region" description="Helical" evidence="1">
    <location>
        <begin position="12"/>
        <end position="32"/>
    </location>
</feature>
<protein>
    <submittedName>
        <fullName evidence="3">Putative secreted protein</fullName>
    </submittedName>
</protein>
<sequence>MVYTVSILRFLRLALAVTLSASRTGIMSFLLAPKRSPRARPGTVCIPSTTAAAASSLSSMLKSGKNEVISGNGRSIMPAARTRCDQ</sequence>
<reference evidence="3" key="1">
    <citation type="submission" date="2019-12" db="EMBL/GenBank/DDBJ databases">
        <title>An insight into the sialome of adult female Ixodes ricinus ticks feeding for 6 days.</title>
        <authorList>
            <person name="Perner J."/>
            <person name="Ribeiro J.M.C."/>
        </authorList>
    </citation>
    <scope>NUCLEOTIDE SEQUENCE</scope>
    <source>
        <strain evidence="3">Semi-engorged</strain>
        <tissue evidence="3">Salivary glands</tissue>
    </source>
</reference>
<keyword evidence="1" id="KW-0472">Membrane</keyword>
<name>A0A6B0U5C1_IXORI</name>
<dbReference type="EMBL" id="GIFC01003468">
    <property type="protein sequence ID" value="MXU85551.1"/>
    <property type="molecule type" value="Transcribed_RNA"/>
</dbReference>
<keyword evidence="2" id="KW-0732">Signal</keyword>
<dbReference type="AlphaFoldDB" id="A0A6B0U5C1"/>
<proteinExistence type="predicted"/>
<accession>A0A6B0U5C1</accession>
<keyword evidence="1" id="KW-0812">Transmembrane</keyword>
<organism evidence="3">
    <name type="scientific">Ixodes ricinus</name>
    <name type="common">Common tick</name>
    <name type="synonym">Acarus ricinus</name>
    <dbReference type="NCBI Taxonomy" id="34613"/>
    <lineage>
        <taxon>Eukaryota</taxon>
        <taxon>Metazoa</taxon>
        <taxon>Ecdysozoa</taxon>
        <taxon>Arthropoda</taxon>
        <taxon>Chelicerata</taxon>
        <taxon>Arachnida</taxon>
        <taxon>Acari</taxon>
        <taxon>Parasitiformes</taxon>
        <taxon>Ixodida</taxon>
        <taxon>Ixodoidea</taxon>
        <taxon>Ixodidae</taxon>
        <taxon>Ixodinae</taxon>
        <taxon>Ixodes</taxon>
    </lineage>
</organism>
<evidence type="ECO:0000313" key="3">
    <source>
        <dbReference type="EMBL" id="MXU85551.1"/>
    </source>
</evidence>
<evidence type="ECO:0000256" key="1">
    <source>
        <dbReference type="SAM" id="Phobius"/>
    </source>
</evidence>
<feature type="chain" id="PRO_5025331856" evidence="2">
    <location>
        <begin position="17"/>
        <end position="86"/>
    </location>
</feature>
<feature type="signal peptide" evidence="2">
    <location>
        <begin position="1"/>
        <end position="16"/>
    </location>
</feature>
<evidence type="ECO:0000256" key="2">
    <source>
        <dbReference type="SAM" id="SignalP"/>
    </source>
</evidence>
<keyword evidence="1" id="KW-1133">Transmembrane helix</keyword>